<reference evidence="1 2" key="1">
    <citation type="submission" date="2024-04" db="EMBL/GenBank/DDBJ databases">
        <title>WGS of bacteria from Torrens River.</title>
        <authorList>
            <person name="Wyrsch E.R."/>
            <person name="Drigo B."/>
        </authorList>
    </citation>
    <scope>NUCLEOTIDE SEQUENCE [LARGE SCALE GENOMIC DNA]</scope>
    <source>
        <strain evidence="1 2">TWI391</strain>
    </source>
</reference>
<evidence type="ECO:0000313" key="1">
    <source>
        <dbReference type="EMBL" id="MEN5375852.1"/>
    </source>
</evidence>
<organism evidence="1 2">
    <name type="scientific">Sphingobacterium kitahiroshimense</name>
    <dbReference type="NCBI Taxonomy" id="470446"/>
    <lineage>
        <taxon>Bacteria</taxon>
        <taxon>Pseudomonadati</taxon>
        <taxon>Bacteroidota</taxon>
        <taxon>Sphingobacteriia</taxon>
        <taxon>Sphingobacteriales</taxon>
        <taxon>Sphingobacteriaceae</taxon>
        <taxon>Sphingobacterium</taxon>
    </lineage>
</organism>
<name>A0ABV0BMY3_9SPHI</name>
<protein>
    <submittedName>
        <fullName evidence="1">Uncharacterized protein</fullName>
    </submittedName>
</protein>
<dbReference type="RefSeq" id="WP_346580383.1">
    <property type="nucleotide sequence ID" value="NZ_JBDJLH010000006.1"/>
</dbReference>
<dbReference type="EMBL" id="JBDJNQ010000001">
    <property type="protein sequence ID" value="MEN5375852.1"/>
    <property type="molecule type" value="Genomic_DNA"/>
</dbReference>
<comment type="caution">
    <text evidence="1">The sequence shown here is derived from an EMBL/GenBank/DDBJ whole genome shotgun (WGS) entry which is preliminary data.</text>
</comment>
<proteinExistence type="predicted"/>
<sequence length="118" mass="13439">MNWTTFLLTLTLAYAAYYGFNLLFDLLHARRPPASNDSDEVLFFEEHTEPQLIDYQEEPEAITLREPEAQEVPQPPTRKNGPQEIASSIIHATGAVGLKQLFNLAKEDLIEHTRAIPY</sequence>
<dbReference type="Proteomes" id="UP001409291">
    <property type="component" value="Unassembled WGS sequence"/>
</dbReference>
<evidence type="ECO:0000313" key="2">
    <source>
        <dbReference type="Proteomes" id="UP001409291"/>
    </source>
</evidence>
<gene>
    <name evidence="1" type="ORF">ABE541_01115</name>
</gene>
<accession>A0ABV0BMY3</accession>
<keyword evidence="2" id="KW-1185">Reference proteome</keyword>